<comment type="caution">
    <text evidence="1">The sequence shown here is derived from an EMBL/GenBank/DDBJ whole genome shotgun (WGS) entry which is preliminary data.</text>
</comment>
<proteinExistence type="predicted"/>
<reference evidence="1 2" key="1">
    <citation type="submission" date="2018-06" db="EMBL/GenBank/DDBJ databases">
        <authorList>
            <consortium name="Pathogen Informatics"/>
            <person name="Doyle S."/>
        </authorList>
    </citation>
    <scope>NUCLEOTIDE SEQUENCE [LARGE SCALE GENOMIC DNA]</scope>
    <source>
        <strain evidence="1 2">NCTC11685</strain>
    </source>
</reference>
<keyword evidence="1" id="KW-0560">Oxidoreductase</keyword>
<name>A0A7H4PFP5_9ENTR</name>
<dbReference type="GO" id="GO:0030267">
    <property type="term" value="F:glyoxylate reductase (NADPH) activity"/>
    <property type="evidence" value="ECO:0007669"/>
    <property type="project" value="UniProtKB-EC"/>
</dbReference>
<dbReference type="AlphaFoldDB" id="A0A7H4PFP5"/>
<evidence type="ECO:0000313" key="2">
    <source>
        <dbReference type="Proteomes" id="UP000254863"/>
    </source>
</evidence>
<gene>
    <name evidence="1" type="primary">ghrB_2</name>
    <name evidence="1" type="ORF">NCTC11685_04479</name>
</gene>
<dbReference type="Proteomes" id="UP000254863">
    <property type="component" value="Unassembled WGS sequence"/>
</dbReference>
<organism evidence="1 2">
    <name type="scientific">Klebsiella michiganensis</name>
    <dbReference type="NCBI Taxonomy" id="1134687"/>
    <lineage>
        <taxon>Bacteria</taxon>
        <taxon>Pseudomonadati</taxon>
        <taxon>Pseudomonadota</taxon>
        <taxon>Gammaproteobacteria</taxon>
        <taxon>Enterobacterales</taxon>
        <taxon>Enterobacteriaceae</taxon>
        <taxon>Klebsiella/Raoultella group</taxon>
        <taxon>Klebsiella</taxon>
    </lineage>
</organism>
<sequence length="77" mass="8709">MKPSVILYKTLPDDLQQRLEQHFTVTQVKNLRPETVSQHADAFAEAVGLLGSSEKSRYRVTGENAQASCDLDHLRRL</sequence>
<protein>
    <submittedName>
        <fullName evidence="1">2-ketogluconate 6-phosphate reductase</fullName>
        <ecNumber evidence="1">1.1.1.79</ecNumber>
    </submittedName>
</protein>
<dbReference type="EMBL" id="UGMS01000002">
    <property type="protein sequence ID" value="STW66722.1"/>
    <property type="molecule type" value="Genomic_DNA"/>
</dbReference>
<evidence type="ECO:0000313" key="1">
    <source>
        <dbReference type="EMBL" id="STW66722.1"/>
    </source>
</evidence>
<dbReference type="EC" id="1.1.1.79" evidence="1"/>
<accession>A0A7H4PFP5</accession>